<feature type="domain" description="PAS" evidence="7">
    <location>
        <begin position="819"/>
        <end position="888"/>
    </location>
</feature>
<evidence type="ECO:0000259" key="7">
    <source>
        <dbReference type="PROSITE" id="PS50112"/>
    </source>
</evidence>
<dbReference type="InterPro" id="IPR000700">
    <property type="entry name" value="PAS-assoc_C"/>
</dbReference>
<dbReference type="SMART" id="SM00387">
    <property type="entry name" value="HATPase_c"/>
    <property type="match status" value="1"/>
</dbReference>
<feature type="domain" description="PAC" evidence="8">
    <location>
        <begin position="489"/>
        <end position="544"/>
    </location>
</feature>
<evidence type="ECO:0000256" key="4">
    <source>
        <dbReference type="ARBA" id="ARBA00022679"/>
    </source>
</evidence>
<dbReference type="Gene3D" id="1.10.287.130">
    <property type="match status" value="1"/>
</dbReference>
<dbReference type="Pfam" id="PF08447">
    <property type="entry name" value="PAS_3"/>
    <property type="match status" value="6"/>
</dbReference>
<proteinExistence type="predicted"/>
<dbReference type="PRINTS" id="PR00344">
    <property type="entry name" value="BCTRLSENSOR"/>
</dbReference>
<evidence type="ECO:0000256" key="5">
    <source>
        <dbReference type="ARBA" id="ARBA00022777"/>
    </source>
</evidence>
<dbReference type="EC" id="2.7.13.3" evidence="2"/>
<dbReference type="EMBL" id="MDZC01000044">
    <property type="protein sequence ID" value="OGX87225.1"/>
    <property type="molecule type" value="Genomic_DNA"/>
</dbReference>
<protein>
    <recommendedName>
        <fullName evidence="2">histidine kinase</fullName>
        <ecNumber evidence="2">2.7.13.3</ecNumber>
    </recommendedName>
</protein>
<organism evidence="9 10">
    <name type="scientific">Hymenobacter glacialis</name>
    <dbReference type="NCBI Taxonomy" id="1908236"/>
    <lineage>
        <taxon>Bacteria</taxon>
        <taxon>Pseudomonadati</taxon>
        <taxon>Bacteroidota</taxon>
        <taxon>Cytophagia</taxon>
        <taxon>Cytophagales</taxon>
        <taxon>Hymenobacteraceae</taxon>
        <taxon>Hymenobacter</taxon>
    </lineage>
</organism>
<dbReference type="InterPro" id="IPR004358">
    <property type="entry name" value="Sig_transdc_His_kin-like_C"/>
</dbReference>
<dbReference type="Gene3D" id="3.30.450.20">
    <property type="entry name" value="PAS domain"/>
    <property type="match status" value="9"/>
</dbReference>
<keyword evidence="5" id="KW-0418">Kinase</keyword>
<accession>A0A1G1T8P6</accession>
<keyword evidence="4" id="KW-0808">Transferase</keyword>
<dbReference type="GO" id="GO:0000155">
    <property type="term" value="F:phosphorelay sensor kinase activity"/>
    <property type="evidence" value="ECO:0007669"/>
    <property type="project" value="InterPro"/>
</dbReference>
<dbReference type="InterPro" id="IPR013655">
    <property type="entry name" value="PAS_fold_3"/>
</dbReference>
<feature type="domain" description="PAC" evidence="8">
    <location>
        <begin position="756"/>
        <end position="811"/>
    </location>
</feature>
<dbReference type="InterPro" id="IPR036097">
    <property type="entry name" value="HisK_dim/P_sf"/>
</dbReference>
<dbReference type="FunFam" id="3.30.450.20:FF:000099">
    <property type="entry name" value="Sensory box sensor histidine kinase"/>
    <property type="match status" value="3"/>
</dbReference>
<dbReference type="InterPro" id="IPR001610">
    <property type="entry name" value="PAC"/>
</dbReference>
<dbReference type="InterPro" id="IPR035965">
    <property type="entry name" value="PAS-like_dom_sf"/>
</dbReference>
<dbReference type="InterPro" id="IPR036890">
    <property type="entry name" value="HATPase_C_sf"/>
</dbReference>
<feature type="domain" description="Histidine kinase" evidence="6">
    <location>
        <begin position="1340"/>
        <end position="1554"/>
    </location>
</feature>
<dbReference type="CDD" id="cd00082">
    <property type="entry name" value="HisKA"/>
    <property type="match status" value="1"/>
</dbReference>
<keyword evidence="10" id="KW-1185">Reference proteome</keyword>
<dbReference type="SMART" id="SM00086">
    <property type="entry name" value="PAC"/>
    <property type="match status" value="8"/>
</dbReference>
<keyword evidence="3" id="KW-0597">Phosphoprotein</keyword>
<comment type="caution">
    <text evidence="9">The sequence shown here is derived from an EMBL/GenBank/DDBJ whole genome shotgun (WGS) entry which is preliminary data.</text>
</comment>
<dbReference type="Gene3D" id="3.30.565.10">
    <property type="entry name" value="Histidine kinase-like ATPase, C-terminal domain"/>
    <property type="match status" value="1"/>
</dbReference>
<evidence type="ECO:0000259" key="8">
    <source>
        <dbReference type="PROSITE" id="PS50113"/>
    </source>
</evidence>
<dbReference type="RefSeq" id="WP_070733195.1">
    <property type="nucleotide sequence ID" value="NZ_MDZC01000044.1"/>
</dbReference>
<dbReference type="InterPro" id="IPR003661">
    <property type="entry name" value="HisK_dim/P_dom"/>
</dbReference>
<sequence>MLVSTLLTPDFELLFAALPAPFAALASDGTILALNTAMAALLPPATAASLRGQPADALRAALVASGGVLPAATPWATGLQAAQTGVLRVLPPDWALAPAAGAATFWEATMQPVRAPAPAGHATGELRYLLLRLLNVDEQHRNQALLLAQQQRTQRILDNLPLTISTMEGPDLRFTFLSARARASMGPRVALGRSVAETLPEIAAQGYLQTLENVRDSGQPVFGHEERSEVQDPATGELREQYNSFGYLPLPGEEGTGVLAYGLDVTEQVQARLRNEALQTEARAADQRLRHVTESLPSITFIVDQEGELVYVSPHWYTYTGSQPADLRKEWPERLHPDDRARVWELYQAALRQGTSWRYEVRLRSHDGAYRWFMSQGVPEPLEEAQAAGRSRQWFGSNLDVHELRETQRLLEVKDQQLSQILSHSPALIATVAGPDHRFTFVNAAYSELMSNRARVGQPAAQCLPEVAEQGFVKLLETVYQSGKPFVGRATPIDVQDGPGDRRRRLYLDFSYVPMHDDQGQIVSILAFGVDVTQQVLARQQTEVLQGQVRAADTRLRRQAEVLPIITFTTDATGRTTYMSPQWYAFTGQQPGGPWEEVDAEWADRLHPDDRENAQVQIKDSIDFARLGRVEVRLRGANGQYRWFLTEAVPELNAGGQLRQRYGFMLDVHELRTAQRRLEDKDRQLSQILEQAPAYIATLEGPEHRYTFFNPGYARLLNYRPRLGETVAQALPEIAEQGLIKRLDRVYRTGETYVGQELPIRLQNTARELGPERYYDVTYTALRDSQNQVASVLSFVLDVTDRVHNRQQAEELAAEMRRRDEQVRAITAAMPVFIFNFSPDGHITYTNPYFYEYTGLNPAGPLEEAWDVLTPEDRTRVSEVAMAAMAAGEPWQATFRCRRHDGELRWFQSKSQPYYDADGKLAGFSAATINIHELLERTEELARSRADFAALADNIAQLAWMADATGYIFWYNQQWYDYTGTTLEQVQGSGWMQTHDPALVEAVNARYSRCIETGEPWEDTFPIRGADGEYRWFLSRARPIRDEATGNVVRWFGTNTDVTELQQLQTRLEASEEELRIQAESIPQQVWTAQPDGTVDFFNHRTAAYVGEPMEKNGAAHWLSFVHPDDHLLMQERWEQAIASQRYYEVEFRFRRYDGEYRWFLGQAQARRAPGGQVEKWYGTSTDVHQQRVLQEQLLTSQARFQQLLETLPQMAWTSRPDGSVSYYNQRWYDFTGGTFEQLQDWGWERFIHPDDLPNTLRRWRHSIATGESFEAEHRWRDLQGQYRWFLARAEALRDTTGAVAVWVGANTDVHEFKQVQQQLEAQNARLMRTNEDLDSFVYTASHDLKQPINNMAGIFEELTRTAYFRDPDAIKLIGYFERALGQIFKTIDDLSAIVQGQRQQAEVPAEEVALAPLVAEVISSLQDQVMLCEAEFQLDFATCPVLTFVRPNLQSLFFNLISNSLKYAAPDRQTLIRISCSPDVVSGRPVLTVQDNGLGIDLERFGPQLYQLFRRFHTHVEGTGVGLYLVNRIVQGHGGRLEVSSTVGVGTTFQIYL</sequence>
<gene>
    <name evidence="9" type="ORF">BEN48_11695</name>
</gene>
<dbReference type="Proteomes" id="UP000177791">
    <property type="component" value="Unassembled WGS sequence"/>
</dbReference>
<feature type="domain" description="PAC" evidence="8">
    <location>
        <begin position="1017"/>
        <end position="1070"/>
    </location>
</feature>
<dbReference type="Pfam" id="PF08448">
    <property type="entry name" value="PAS_4"/>
    <property type="match status" value="3"/>
</dbReference>
<feature type="domain" description="PAC" evidence="8">
    <location>
        <begin position="891"/>
        <end position="943"/>
    </location>
</feature>
<dbReference type="NCBIfam" id="TIGR00229">
    <property type="entry name" value="sensory_box"/>
    <property type="match status" value="5"/>
</dbReference>
<evidence type="ECO:0000256" key="1">
    <source>
        <dbReference type="ARBA" id="ARBA00000085"/>
    </source>
</evidence>
<dbReference type="PANTHER" id="PTHR43304:SF1">
    <property type="entry name" value="PAC DOMAIN-CONTAINING PROTEIN"/>
    <property type="match status" value="1"/>
</dbReference>
<dbReference type="SMART" id="SM00091">
    <property type="entry name" value="PAS"/>
    <property type="match status" value="10"/>
</dbReference>
<dbReference type="Pfam" id="PF02518">
    <property type="entry name" value="HATPase_c"/>
    <property type="match status" value="1"/>
</dbReference>
<dbReference type="SUPFAM" id="SSF55785">
    <property type="entry name" value="PYP-like sensor domain (PAS domain)"/>
    <property type="match status" value="9"/>
</dbReference>
<feature type="domain" description="PAS" evidence="7">
    <location>
        <begin position="285"/>
        <end position="354"/>
    </location>
</feature>
<reference evidence="9 10" key="1">
    <citation type="submission" date="2016-08" db="EMBL/GenBank/DDBJ databases">
        <title>Hymenobacter coccineus sp. nov., Hymenobacter lapidarius sp. nov. and Hymenobacter glacialis sp. nov., isolated from Antarctic soil.</title>
        <authorList>
            <person name="Sedlacek I."/>
            <person name="Kralova S."/>
            <person name="Kyrova K."/>
            <person name="Maslanova I."/>
            <person name="Stankova E."/>
            <person name="Vrbovska V."/>
            <person name="Nemec M."/>
            <person name="Bartak M."/>
            <person name="Svec P."/>
            <person name="Busse H.-J."/>
            <person name="Pantucek R."/>
        </authorList>
    </citation>
    <scope>NUCLEOTIDE SEQUENCE [LARGE SCALE GENOMIC DNA]</scope>
    <source>
        <strain evidence="9 10">CCM 8648</strain>
    </source>
</reference>
<evidence type="ECO:0000256" key="3">
    <source>
        <dbReference type="ARBA" id="ARBA00022553"/>
    </source>
</evidence>
<dbReference type="PROSITE" id="PS50113">
    <property type="entry name" value="PAC"/>
    <property type="match status" value="7"/>
</dbReference>
<feature type="domain" description="PAC" evidence="8">
    <location>
        <begin position="1144"/>
        <end position="1196"/>
    </location>
</feature>
<evidence type="ECO:0000256" key="2">
    <source>
        <dbReference type="ARBA" id="ARBA00012438"/>
    </source>
</evidence>
<feature type="domain" description="PAC" evidence="8">
    <location>
        <begin position="1270"/>
        <end position="1322"/>
    </location>
</feature>
<dbReference type="InterPro" id="IPR003594">
    <property type="entry name" value="HATPase_dom"/>
</dbReference>
<feature type="domain" description="PAS" evidence="7">
    <location>
        <begin position="1197"/>
        <end position="1267"/>
    </location>
</feature>
<dbReference type="CDD" id="cd00130">
    <property type="entry name" value="PAS"/>
    <property type="match status" value="6"/>
</dbReference>
<dbReference type="SUPFAM" id="SSF55874">
    <property type="entry name" value="ATPase domain of HSP90 chaperone/DNA topoisomerase II/histidine kinase"/>
    <property type="match status" value="1"/>
</dbReference>
<feature type="domain" description="PAS" evidence="7">
    <location>
        <begin position="1071"/>
        <end position="1141"/>
    </location>
</feature>
<dbReference type="InterPro" id="IPR052162">
    <property type="entry name" value="Sensor_kinase/Photoreceptor"/>
</dbReference>
<dbReference type="PROSITE" id="PS50112">
    <property type="entry name" value="PAS"/>
    <property type="match status" value="5"/>
</dbReference>
<comment type="catalytic activity">
    <reaction evidence="1">
        <text>ATP + protein L-histidine = ADP + protein N-phospho-L-histidine.</text>
        <dbReference type="EC" id="2.7.13.3"/>
    </reaction>
</comment>
<dbReference type="InterPro" id="IPR000014">
    <property type="entry name" value="PAS"/>
</dbReference>
<evidence type="ECO:0000259" key="6">
    <source>
        <dbReference type="PROSITE" id="PS50109"/>
    </source>
</evidence>
<dbReference type="OrthoDB" id="9766459at2"/>
<dbReference type="InterPro" id="IPR005467">
    <property type="entry name" value="His_kinase_dom"/>
</dbReference>
<evidence type="ECO:0000313" key="10">
    <source>
        <dbReference type="Proteomes" id="UP000177791"/>
    </source>
</evidence>
<dbReference type="STRING" id="1908236.BEN48_11695"/>
<dbReference type="PANTHER" id="PTHR43304">
    <property type="entry name" value="PHYTOCHROME-LIKE PROTEIN CPH1"/>
    <property type="match status" value="1"/>
</dbReference>
<feature type="domain" description="PAC" evidence="8">
    <location>
        <begin position="628"/>
        <end position="680"/>
    </location>
</feature>
<dbReference type="PROSITE" id="PS50109">
    <property type="entry name" value="HIS_KIN"/>
    <property type="match status" value="1"/>
</dbReference>
<name>A0A1G1T8P6_9BACT</name>
<dbReference type="SUPFAM" id="SSF47384">
    <property type="entry name" value="Homodimeric domain of signal transducing histidine kinase"/>
    <property type="match status" value="1"/>
</dbReference>
<feature type="domain" description="PAS" evidence="7">
    <location>
        <begin position="944"/>
        <end position="1014"/>
    </location>
</feature>
<evidence type="ECO:0000313" key="9">
    <source>
        <dbReference type="EMBL" id="OGX87225.1"/>
    </source>
</evidence>
<dbReference type="InterPro" id="IPR013656">
    <property type="entry name" value="PAS_4"/>
</dbReference>